<evidence type="ECO:0000256" key="1">
    <source>
        <dbReference type="SAM" id="MobiDB-lite"/>
    </source>
</evidence>
<organism evidence="3 4">
    <name type="scientific">Candidatus Magasanikbacteria bacterium CG11_big_fil_rev_8_21_14_0_20_39_34</name>
    <dbReference type="NCBI Taxonomy" id="1974653"/>
    <lineage>
        <taxon>Bacteria</taxon>
        <taxon>Candidatus Magasanikiibacteriota</taxon>
    </lineage>
</organism>
<keyword evidence="2" id="KW-0812">Transmembrane</keyword>
<sequence>MMYPSLNKNTLGGNEGLKKGKISSLVFWACIWTLALFCSAFFVARNAQSAAPPSIITYQGKLLQSGASVTTTQDMGFLIYTQSTGGALVYSSTGTIPASTGTIPIAVNQGVFNVNFGGTGTNALPTTLFQNNTDLFLEVWINNGGTLVKLSPRKQITAAPFAINSQFLLGYSPAVTSSAQYIPVSDSNGNFTFTGTPQSSTVSGGVMYINPETANPNDTLFGVALNGSQRFRIDEDGDGWLSGAFSVTGTSTLATTTVSKLLVTGTTSGINLQDITGSSTLAYLAGDNAFTGVNTFSATSTFTTSTFNGNSIVNGFLHVTGNTLKPKALGSYTNNTLLDGVDEIVVQNNIAYIGTTTGTLALVDVSDPSNPTLLGSYTSTTLATTQEINLQVAGDFAYFGNDQKTFIIDISRPKNPRYIGSVFDQFGGDTGTPSFVLSGNYLHTTNFVGTGVPEYMDITNPQNAKQVSVMGSSDLNQGRDVAISGKYLYVLSSNSLVGIFDVRDLNHVTELGSVTDNNLSDVAFTSENGNIATKGRYVYVTAPQSSDGSAGDALTVIDAGNPNSPSVVGTLASSTNALLDDPTSIFISGDYAYITSYAQNALAIVDISDPTLPSVAASIVDSASSVLTGAKAVAVAGNYAYVVSQTDRSLQVIDVSGAKISNADIGSARISDIQVSGQSFFDSNLNIKGGLTVGNSGLLLRGDLSISGTTATSTGLYTTGTLHFAGPALFDSQAVLGDSAFIFRPKSSFTGNILSVRSGNNDAFLDIGSTGNFGIATSSPSFPLSVVGTGYIQGDFYVGSAVEQITTSTFTLSGDDIYIHDLLGVGNSVFVEQALYIGTSSLKLTGNPSGSQIRAGGGPLTLDSTGVLSFNTLNAQNIEFGGAVSSALTVKGKVVSPTSVGVVDLTFGDRVTVQGDYAYVGLISDGFSIIDISNPTSPTTTATFDPLGSVYQIAVSGNYAYISHNDQSNGITIVDVSDPTSPFTVKSWDPGQSFTDLTVSGNYLYAIDGDKLHIFDITDRTDPQTIGTWTGTSISELAIHGKYAFVAAEISKIYMLDISDPQNPATTTFFDTTLDIGDIKVSGNYAYTSRSGGVDNGLRIYDISDPAAISLTGTVTTTGSFREFDLAGDYAYVGDFTNGLQIIDVSDKSAPAIVSTIDPASSGALDAVAVGNYVYVATKADGLRVIDVSGIRASNAQIGVLKAGHFMASDFAEFENGVKIGNGLHIANNGLLLGGDFGMYSNSSSVNATNTLHFSHRVLFETAVTSTSNNAYIFDTKNTLASTNTVYLLSVRNNGTPVFSVSSVGDVHATGTFYGEAAAVGTPGAPGDLAERVDISLSDNVEPGDVMLVDLDANDKYRKSQSARAQNVAGVIATNPTIVLGNGKTENTAVMTMIGRVPVKVTDENGPIERGDLLVTASKPGYAMRYDKWQDTGLNLVGIVGIALEPLPVNSGKVMALVKTGWVQNRTQTIAEIQQDLITIAQSEGIIIGTSVQNLSIGEDENGQLQHVGENIDLNGYYIINVAGLFGENGSWEIDDQGRFVTQVQTSDGKKPLYALQSQKTEYVFSGSSSLQNGLARVDFDKVTQDIINDEKPIKVSITLTAEANGVFVETKDNTGFSVRELHGGLSNAGFDWVVIAQRKVEGVQEEPESQDPENVVATTTQEQVPVGETEEQQNASTTESNVQEESEEVTPGDSSEQTEEPVVSSTPEQVNPEEDTENAEEVVNSSSTEKVVNEEPPVEEPSQEPVQDSEVVGDQQGSENPVGEEAPGVEEPSNDPPVEEVNIDTPPEGEGI</sequence>
<dbReference type="Pfam" id="PF08309">
    <property type="entry name" value="LVIVD"/>
    <property type="match status" value="12"/>
</dbReference>
<evidence type="ECO:0000256" key="2">
    <source>
        <dbReference type="SAM" id="Phobius"/>
    </source>
</evidence>
<feature type="region of interest" description="Disordered" evidence="1">
    <location>
        <begin position="1664"/>
        <end position="1793"/>
    </location>
</feature>
<keyword evidence="2" id="KW-0472">Membrane</keyword>
<keyword evidence="2" id="KW-1133">Transmembrane helix</keyword>
<evidence type="ECO:0000313" key="4">
    <source>
        <dbReference type="Proteomes" id="UP000229600"/>
    </source>
</evidence>
<feature type="compositionally biased region" description="Low complexity" evidence="1">
    <location>
        <begin position="1760"/>
        <end position="1772"/>
    </location>
</feature>
<evidence type="ECO:0000313" key="3">
    <source>
        <dbReference type="EMBL" id="PIR04594.1"/>
    </source>
</evidence>
<protein>
    <submittedName>
        <fullName evidence="3">Uncharacterized protein</fullName>
    </submittedName>
</protein>
<dbReference type="InterPro" id="IPR013211">
    <property type="entry name" value="LVIVD"/>
</dbReference>
<name>A0A2H0N6S0_9BACT</name>
<gene>
    <name evidence="3" type="ORF">COV59_00520</name>
</gene>
<dbReference type="InterPro" id="IPR011044">
    <property type="entry name" value="Quino_amine_DH_bsu"/>
</dbReference>
<dbReference type="EMBL" id="PCWN01000001">
    <property type="protein sequence ID" value="PIR04594.1"/>
    <property type="molecule type" value="Genomic_DNA"/>
</dbReference>
<feature type="compositionally biased region" description="Polar residues" evidence="1">
    <location>
        <begin position="1673"/>
        <end position="1682"/>
    </location>
</feature>
<dbReference type="InterPro" id="IPR011047">
    <property type="entry name" value="Quinoprotein_ADH-like_sf"/>
</dbReference>
<dbReference type="SUPFAM" id="SSF51004">
    <property type="entry name" value="C-terminal (heme d1) domain of cytochrome cd1-nitrite reductase"/>
    <property type="match status" value="1"/>
</dbReference>
<dbReference type="SUPFAM" id="SSF50969">
    <property type="entry name" value="YVTN repeat-like/Quinoprotein amine dehydrogenase"/>
    <property type="match status" value="2"/>
</dbReference>
<dbReference type="SUPFAM" id="SSF50998">
    <property type="entry name" value="Quinoprotein alcohol dehydrogenase-like"/>
    <property type="match status" value="1"/>
</dbReference>
<comment type="caution">
    <text evidence="3">The sequence shown here is derived from an EMBL/GenBank/DDBJ whole genome shotgun (WGS) entry which is preliminary data.</text>
</comment>
<reference evidence="3 4" key="1">
    <citation type="submission" date="2017-09" db="EMBL/GenBank/DDBJ databases">
        <title>Depth-based differentiation of microbial function through sediment-hosted aquifers and enrichment of novel symbionts in the deep terrestrial subsurface.</title>
        <authorList>
            <person name="Probst A.J."/>
            <person name="Ladd B."/>
            <person name="Jarett J.K."/>
            <person name="Geller-Mcgrath D.E."/>
            <person name="Sieber C.M."/>
            <person name="Emerson J.B."/>
            <person name="Anantharaman K."/>
            <person name="Thomas B.C."/>
            <person name="Malmstrom R."/>
            <person name="Stieglmeier M."/>
            <person name="Klingl A."/>
            <person name="Woyke T."/>
            <person name="Ryan C.M."/>
            <person name="Banfield J.F."/>
        </authorList>
    </citation>
    <scope>NUCLEOTIDE SEQUENCE [LARGE SCALE GENOMIC DNA]</scope>
    <source>
        <strain evidence="3">CG11_big_fil_rev_8_21_14_0_20_39_34</strain>
    </source>
</reference>
<proteinExistence type="predicted"/>
<feature type="transmembrane region" description="Helical" evidence="2">
    <location>
        <begin position="25"/>
        <end position="44"/>
    </location>
</feature>
<dbReference type="Gene3D" id="2.130.10.10">
    <property type="entry name" value="YVTN repeat-like/Quinoprotein amine dehydrogenase"/>
    <property type="match status" value="1"/>
</dbReference>
<dbReference type="InterPro" id="IPR011048">
    <property type="entry name" value="Haem_d1_sf"/>
</dbReference>
<dbReference type="Proteomes" id="UP000229600">
    <property type="component" value="Unassembled WGS sequence"/>
</dbReference>
<feature type="compositionally biased region" description="Acidic residues" evidence="1">
    <location>
        <begin position="1712"/>
        <end position="1721"/>
    </location>
</feature>
<accession>A0A2H0N6S0</accession>
<dbReference type="InterPro" id="IPR015943">
    <property type="entry name" value="WD40/YVTN_repeat-like_dom_sf"/>
</dbReference>